<dbReference type="EMBL" id="BMFK01000001">
    <property type="protein sequence ID" value="GGE60513.1"/>
    <property type="molecule type" value="Genomic_DNA"/>
</dbReference>
<evidence type="ECO:0000313" key="2">
    <source>
        <dbReference type="Proteomes" id="UP000605259"/>
    </source>
</evidence>
<evidence type="ECO:0000313" key="1">
    <source>
        <dbReference type="EMBL" id="GGE60513.1"/>
    </source>
</evidence>
<reference evidence="1" key="2">
    <citation type="submission" date="2020-09" db="EMBL/GenBank/DDBJ databases">
        <authorList>
            <person name="Sun Q."/>
            <person name="Zhou Y."/>
        </authorList>
    </citation>
    <scope>NUCLEOTIDE SEQUENCE</scope>
    <source>
        <strain evidence="1">CGMCC 1.12698</strain>
    </source>
</reference>
<sequence length="126" mass="15225">MGWTTNLHQTIENVHHYLKKDGVFIFSWEHPLYSRVHYNDNMLMMDKSYHEEGPYDHEAWIHPAIMQQYKLSTYINTLVEYGFIVERVIEDVCLSEEDRKRDVNSWYSFEKASYIPTTIIMKCRKV</sequence>
<dbReference type="AlphaFoldDB" id="A0A917AMI6"/>
<comment type="caution">
    <text evidence="1">The sequence shown here is derived from an EMBL/GenBank/DDBJ whole genome shotgun (WGS) entry which is preliminary data.</text>
</comment>
<protein>
    <recommendedName>
        <fullName evidence="3">Methyltransferase type 11 domain-containing protein</fullName>
    </recommendedName>
</protein>
<evidence type="ECO:0008006" key="3">
    <source>
        <dbReference type="Google" id="ProtNLM"/>
    </source>
</evidence>
<dbReference type="Gene3D" id="3.40.50.150">
    <property type="entry name" value="Vaccinia Virus protein VP39"/>
    <property type="match status" value="1"/>
</dbReference>
<accession>A0A917AMI6</accession>
<organism evidence="1 2">
    <name type="scientific">Priestia taiwanensis</name>
    <dbReference type="NCBI Taxonomy" id="1347902"/>
    <lineage>
        <taxon>Bacteria</taxon>
        <taxon>Bacillati</taxon>
        <taxon>Bacillota</taxon>
        <taxon>Bacilli</taxon>
        <taxon>Bacillales</taxon>
        <taxon>Bacillaceae</taxon>
        <taxon>Priestia</taxon>
    </lineage>
</organism>
<reference evidence="1" key="1">
    <citation type="journal article" date="2014" name="Int. J. Syst. Evol. Microbiol.">
        <title>Complete genome sequence of Corynebacterium casei LMG S-19264T (=DSM 44701T), isolated from a smear-ripened cheese.</title>
        <authorList>
            <consortium name="US DOE Joint Genome Institute (JGI-PGF)"/>
            <person name="Walter F."/>
            <person name="Albersmeier A."/>
            <person name="Kalinowski J."/>
            <person name="Ruckert C."/>
        </authorList>
    </citation>
    <scope>NUCLEOTIDE SEQUENCE</scope>
    <source>
        <strain evidence="1">CGMCC 1.12698</strain>
    </source>
</reference>
<dbReference type="SUPFAM" id="SSF53335">
    <property type="entry name" value="S-adenosyl-L-methionine-dependent methyltransferases"/>
    <property type="match status" value="1"/>
</dbReference>
<dbReference type="Proteomes" id="UP000605259">
    <property type="component" value="Unassembled WGS sequence"/>
</dbReference>
<keyword evidence="2" id="KW-1185">Reference proteome</keyword>
<dbReference type="RefSeq" id="WP_188387180.1">
    <property type="nucleotide sequence ID" value="NZ_BMFK01000001.1"/>
</dbReference>
<proteinExistence type="predicted"/>
<gene>
    <name evidence="1" type="ORF">GCM10007140_08540</name>
</gene>
<dbReference type="InterPro" id="IPR029063">
    <property type="entry name" value="SAM-dependent_MTases_sf"/>
</dbReference>
<name>A0A917AMI6_9BACI</name>